<evidence type="ECO:0000313" key="1">
    <source>
        <dbReference type="EMBL" id="RMR63394.1"/>
    </source>
</evidence>
<dbReference type="Proteomes" id="UP000278332">
    <property type="component" value="Unassembled WGS sequence"/>
</dbReference>
<accession>A0A3M4WGW6</accession>
<evidence type="ECO:0000313" key="2">
    <source>
        <dbReference type="Proteomes" id="UP000278332"/>
    </source>
</evidence>
<dbReference type="EMBL" id="RBRY01000002">
    <property type="protein sequence ID" value="RMR63394.1"/>
    <property type="molecule type" value="Genomic_DNA"/>
</dbReference>
<gene>
    <name evidence="1" type="ORF">ALP84_03598</name>
</gene>
<protein>
    <submittedName>
        <fullName evidence="1">Uncharacterized protein</fullName>
    </submittedName>
</protein>
<comment type="caution">
    <text evidence="1">The sequence shown here is derived from an EMBL/GenBank/DDBJ whole genome shotgun (WGS) entry which is preliminary data.</text>
</comment>
<organism evidence="1 2">
    <name type="scientific">Pseudomonas cichorii</name>
    <dbReference type="NCBI Taxonomy" id="36746"/>
    <lineage>
        <taxon>Bacteria</taxon>
        <taxon>Pseudomonadati</taxon>
        <taxon>Pseudomonadota</taxon>
        <taxon>Gammaproteobacteria</taxon>
        <taxon>Pseudomonadales</taxon>
        <taxon>Pseudomonadaceae</taxon>
        <taxon>Pseudomonas</taxon>
    </lineage>
</organism>
<sequence>MVFGVESSRIKALWRFVERLLLAYRYRSFINLKESDMSNSDKIAEGVEKRREYMRSHARVKGRGISQVDKLEPALVKDILPGLPQGLLPVRVLAADLDVQIPYWNDDISDVGYVDITLNLVAGSDPPVYSNKQRFQGPLVAADFPLPKNIAKGNLPHEGEFRIEYTVSTNEGVTNSSIPLTITIDRTAPYYNADPLLAFPVALEVPEKVITDDTFTGGVTEFVCTLPDYPDYAEGDMIVVYWGPTTPENPDAPNPAFGPIAVPADRKIPIPKAFIEDKINGPTYSVYWLTDKAGNVSSISRPAEVDVQLGALPENLQDPQVPLGPLVDLADAHFGVTVLVPAFDNPADTLIHVKWGATSMLAVAPGSDPRDVEVPVPWGALKGEYLGPGEKPVTASYQVSRGTLMFPPAPLTVEVQADFSVIGPVNPDEPNPVNPTLAQVHLTGADGGQDHLTPNDDGKDITATVALYNPALSTEVLSLYWGTQELPVDEFTVVGEKPGDPINFTIPWVAIEAQANNPALPMYYGINSADGNNPQYSIDTLVNVDVLRVSFEPVTFPDVFEDDNGNTTLSCISLYSEDYNDPTAKYGFRVEVPGDPDLKVGDVVIAVWQGYENDGTTAIPATRFTHTHPPLTQEEVDDGFLFLVEPYVDHILPIRRGFAEVTYTVTPVGGGAPVPANPMPAKQYVSLIIPGLNLTCVVPPPEPKP</sequence>
<dbReference type="AlphaFoldDB" id="A0A3M4WGW6"/>
<proteinExistence type="predicted"/>
<reference evidence="1 2" key="1">
    <citation type="submission" date="2018-08" db="EMBL/GenBank/DDBJ databases">
        <title>Recombination of ecologically and evolutionarily significant loci maintains genetic cohesion in the Pseudomonas syringae species complex.</title>
        <authorList>
            <person name="Dillon M."/>
            <person name="Thakur S."/>
            <person name="Almeida R.N.D."/>
            <person name="Weir B.S."/>
            <person name="Guttman D.S."/>
        </authorList>
    </citation>
    <scope>NUCLEOTIDE SEQUENCE [LARGE SCALE GENOMIC DNA]</scope>
    <source>
        <strain evidence="1 2">ICMP 6917</strain>
    </source>
</reference>
<name>A0A3M4WGW6_PSECI</name>